<evidence type="ECO:0000256" key="3">
    <source>
        <dbReference type="ARBA" id="ARBA00022737"/>
    </source>
</evidence>
<evidence type="ECO:0000256" key="5">
    <source>
        <dbReference type="ARBA" id="ARBA00022833"/>
    </source>
</evidence>
<dbReference type="PANTHER" id="PTHR24391:SF18">
    <property type="entry name" value="EG:115C2.6 PROTEIN"/>
    <property type="match status" value="1"/>
</dbReference>
<feature type="compositionally biased region" description="Polar residues" evidence="8">
    <location>
        <begin position="235"/>
        <end position="263"/>
    </location>
</feature>
<evidence type="ECO:0000256" key="8">
    <source>
        <dbReference type="SAM" id="MobiDB-lite"/>
    </source>
</evidence>
<feature type="region of interest" description="Disordered" evidence="8">
    <location>
        <begin position="214"/>
        <end position="268"/>
    </location>
</feature>
<feature type="compositionally biased region" description="Polar residues" evidence="8">
    <location>
        <begin position="108"/>
        <end position="131"/>
    </location>
</feature>
<feature type="signal peptide" evidence="9">
    <location>
        <begin position="1"/>
        <end position="18"/>
    </location>
</feature>
<feature type="region of interest" description="Disordered" evidence="8">
    <location>
        <begin position="176"/>
        <end position="198"/>
    </location>
</feature>
<evidence type="ECO:0000313" key="11">
    <source>
        <dbReference type="Proteomes" id="UP000077115"/>
    </source>
</evidence>
<dbReference type="EMBL" id="DS022314">
    <property type="protein sequence ID" value="OAJ45131.1"/>
    <property type="molecule type" value="Genomic_DNA"/>
</dbReference>
<protein>
    <submittedName>
        <fullName evidence="10">Uncharacterized protein</fullName>
    </submittedName>
</protein>
<dbReference type="GO" id="GO:0006355">
    <property type="term" value="P:regulation of DNA-templated transcription"/>
    <property type="evidence" value="ECO:0007669"/>
    <property type="project" value="UniProtKB-ARBA"/>
</dbReference>
<feature type="compositionally biased region" description="Polar residues" evidence="8">
    <location>
        <begin position="214"/>
        <end position="224"/>
    </location>
</feature>
<keyword evidence="9" id="KW-0732">Signal</keyword>
<sequence>MKLVDILLVLTAAATANAILPPADKDGSPKASRTLSQVSGPTSEPDPKILEEDWQSLMDEINSRIVKENWQNIFDPIDPSTFNQDQQQPIYIASPSTPKRSRKRPIDQPSSSISKYDQQQSINQPGPSASKQSRKQSTDEPGPSIPDKNWQRLIDEINSDAFEDWKELFDIAGLNTPNQNQQHTMDQSNPSTSGQNQQHSMNAIDLSIFDESWQQSMDQSSPNTPKRGRKRPIDQPNSSTFRQDQQQPMGQGKSANTSPNQATGLKERYQRTFDRIKKRLEFSKVIRNKKRKEYYESMGLKFKQWSALSIGKSIHGSKYNPDTEKKLKQEYVAARIKVASVRYDLKAFTKKHGLKYEEPESDSDSD</sequence>
<name>A0A177X038_BATDL</name>
<feature type="chain" id="PRO_5008078077" evidence="9">
    <location>
        <begin position="19"/>
        <end position="366"/>
    </location>
</feature>
<evidence type="ECO:0000256" key="9">
    <source>
        <dbReference type="SAM" id="SignalP"/>
    </source>
</evidence>
<keyword evidence="6" id="KW-0238">DNA-binding</keyword>
<dbReference type="GO" id="GO:0003677">
    <property type="term" value="F:DNA binding"/>
    <property type="evidence" value="ECO:0007669"/>
    <property type="project" value="UniProtKB-KW"/>
</dbReference>
<keyword evidence="2" id="KW-0479">Metal-binding</keyword>
<evidence type="ECO:0000313" key="10">
    <source>
        <dbReference type="EMBL" id="OAJ45131.1"/>
    </source>
</evidence>
<keyword evidence="3" id="KW-0677">Repeat</keyword>
<feature type="compositionally biased region" description="Polar residues" evidence="8">
    <location>
        <begin position="80"/>
        <end position="98"/>
    </location>
</feature>
<feature type="compositionally biased region" description="Polar residues" evidence="8">
    <location>
        <begin position="31"/>
        <end position="42"/>
    </location>
</feature>
<keyword evidence="7" id="KW-0539">Nucleus</keyword>
<feature type="region of interest" description="Disordered" evidence="8">
    <location>
        <begin position="77"/>
        <end position="150"/>
    </location>
</feature>
<dbReference type="InterPro" id="IPR051574">
    <property type="entry name" value="ZnF_E-box_Homeobox"/>
</dbReference>
<dbReference type="AlphaFoldDB" id="A0A177X038"/>
<evidence type="ECO:0000256" key="4">
    <source>
        <dbReference type="ARBA" id="ARBA00022771"/>
    </source>
</evidence>
<dbReference type="VEuPathDB" id="FungiDB:BDEG_28292"/>
<proteinExistence type="predicted"/>
<dbReference type="PANTHER" id="PTHR24391">
    <property type="entry name" value="HISTONE H4 TRANSCRIPTION FACTOR-RELATED"/>
    <property type="match status" value="1"/>
</dbReference>
<evidence type="ECO:0000256" key="7">
    <source>
        <dbReference type="ARBA" id="ARBA00023242"/>
    </source>
</evidence>
<feature type="region of interest" description="Disordered" evidence="8">
    <location>
        <begin position="20"/>
        <end position="48"/>
    </location>
</feature>
<dbReference type="GO" id="GO:0008270">
    <property type="term" value="F:zinc ion binding"/>
    <property type="evidence" value="ECO:0007669"/>
    <property type="project" value="UniProtKB-KW"/>
</dbReference>
<evidence type="ECO:0000256" key="2">
    <source>
        <dbReference type="ARBA" id="ARBA00022723"/>
    </source>
</evidence>
<keyword evidence="5" id="KW-0862">Zinc</keyword>
<evidence type="ECO:0000256" key="6">
    <source>
        <dbReference type="ARBA" id="ARBA00023125"/>
    </source>
</evidence>
<dbReference type="GO" id="GO:0005634">
    <property type="term" value="C:nucleus"/>
    <property type="evidence" value="ECO:0007669"/>
    <property type="project" value="UniProtKB-SubCell"/>
</dbReference>
<keyword evidence="4" id="KW-0863">Zinc-finger</keyword>
<dbReference type="Proteomes" id="UP000077115">
    <property type="component" value="Unassembled WGS sequence"/>
</dbReference>
<accession>A0A177X038</accession>
<reference evidence="10 11" key="1">
    <citation type="submission" date="2006-10" db="EMBL/GenBank/DDBJ databases">
        <title>The Genome Sequence of Batrachochytrium dendrobatidis JEL423.</title>
        <authorList>
            <consortium name="The Broad Institute Genome Sequencing Platform"/>
            <person name="Birren B."/>
            <person name="Lander E."/>
            <person name="Galagan J."/>
            <person name="Cuomo C."/>
            <person name="Devon K."/>
            <person name="Jaffe D."/>
            <person name="Butler J."/>
            <person name="Alvarez P."/>
            <person name="Gnerre S."/>
            <person name="Grabherr M."/>
            <person name="Kleber M."/>
            <person name="Mauceli E."/>
            <person name="Brockman W."/>
            <person name="Young S."/>
            <person name="LaButti K."/>
            <person name="Sykes S."/>
            <person name="DeCaprio D."/>
            <person name="Crawford M."/>
            <person name="Koehrsen M."/>
            <person name="Engels R."/>
            <person name="Montgomery P."/>
            <person name="Pearson M."/>
            <person name="Howarth C."/>
            <person name="Larson L."/>
            <person name="White J."/>
            <person name="O'Leary S."/>
            <person name="Kodira C."/>
            <person name="Zeng Q."/>
            <person name="Yandava C."/>
            <person name="Alvarado L."/>
            <person name="Longcore J."/>
            <person name="James T."/>
        </authorList>
    </citation>
    <scope>NUCLEOTIDE SEQUENCE [LARGE SCALE GENOMIC DNA]</scope>
    <source>
        <strain evidence="10 11">JEL423</strain>
    </source>
</reference>
<organism evidence="10 11">
    <name type="scientific">Batrachochytrium dendrobatidis (strain JEL423)</name>
    <dbReference type="NCBI Taxonomy" id="403673"/>
    <lineage>
        <taxon>Eukaryota</taxon>
        <taxon>Fungi</taxon>
        <taxon>Fungi incertae sedis</taxon>
        <taxon>Chytridiomycota</taxon>
        <taxon>Chytridiomycota incertae sedis</taxon>
        <taxon>Chytridiomycetes</taxon>
        <taxon>Rhizophydiales</taxon>
        <taxon>Rhizophydiales incertae sedis</taxon>
        <taxon>Batrachochytrium</taxon>
    </lineage>
</organism>
<gene>
    <name evidence="10" type="ORF">BDEG_28292</name>
</gene>
<reference evidence="10 11" key="2">
    <citation type="submission" date="2016-05" db="EMBL/GenBank/DDBJ databases">
        <title>Lineage-specific infection strategies underlie the spectrum of fungal disease in amphibians.</title>
        <authorList>
            <person name="Cuomo C.A."/>
            <person name="Farrer R.A."/>
            <person name="James T."/>
            <person name="Longcore J."/>
            <person name="Birren B."/>
        </authorList>
    </citation>
    <scope>NUCLEOTIDE SEQUENCE [LARGE SCALE GENOMIC DNA]</scope>
    <source>
        <strain evidence="10 11">JEL423</strain>
    </source>
</reference>
<comment type="subcellular location">
    <subcellularLocation>
        <location evidence="1">Nucleus</location>
    </subcellularLocation>
</comment>
<evidence type="ECO:0000256" key="1">
    <source>
        <dbReference type="ARBA" id="ARBA00004123"/>
    </source>
</evidence>